<dbReference type="AlphaFoldDB" id="A0ABD1FBV8"/>
<proteinExistence type="predicted"/>
<reference evidence="1 2" key="1">
    <citation type="submission" date="2024-05" db="EMBL/GenBank/DDBJ databases">
        <title>Genetic variation in Jamaican populations of the coffee berry borer (Hypothenemus hampei).</title>
        <authorList>
            <person name="Errbii M."/>
            <person name="Myrie A."/>
        </authorList>
    </citation>
    <scope>NUCLEOTIDE SEQUENCE [LARGE SCALE GENOMIC DNA]</scope>
    <source>
        <strain evidence="1">JA-Hopewell-2020-01-JO</strain>
        <tissue evidence="1">Whole body</tissue>
    </source>
</reference>
<accession>A0ABD1FBV8</accession>
<dbReference type="Proteomes" id="UP001566132">
    <property type="component" value="Unassembled WGS sequence"/>
</dbReference>
<organism evidence="1 2">
    <name type="scientific">Hypothenemus hampei</name>
    <name type="common">Coffee berry borer</name>
    <dbReference type="NCBI Taxonomy" id="57062"/>
    <lineage>
        <taxon>Eukaryota</taxon>
        <taxon>Metazoa</taxon>
        <taxon>Ecdysozoa</taxon>
        <taxon>Arthropoda</taxon>
        <taxon>Hexapoda</taxon>
        <taxon>Insecta</taxon>
        <taxon>Pterygota</taxon>
        <taxon>Neoptera</taxon>
        <taxon>Endopterygota</taxon>
        <taxon>Coleoptera</taxon>
        <taxon>Polyphaga</taxon>
        <taxon>Cucujiformia</taxon>
        <taxon>Curculionidae</taxon>
        <taxon>Scolytinae</taxon>
        <taxon>Hypothenemus</taxon>
    </lineage>
</organism>
<dbReference type="EMBL" id="JBDJPC010000001">
    <property type="protein sequence ID" value="KAL1516765.1"/>
    <property type="molecule type" value="Genomic_DNA"/>
</dbReference>
<keyword evidence="2" id="KW-1185">Reference proteome</keyword>
<evidence type="ECO:0000313" key="2">
    <source>
        <dbReference type="Proteomes" id="UP001566132"/>
    </source>
</evidence>
<sequence>MQVTKTSFRNNIENELKIQTFGFISLGVKGCCTKTPLEIPPATLYAMFYIQLISKQFPATFTRIEIYDPRGYPATPACNWSVGNLKGPAIQT</sequence>
<protein>
    <submittedName>
        <fullName evidence="1">Uncharacterized protein</fullName>
    </submittedName>
</protein>
<name>A0ABD1FBV8_HYPHA</name>
<gene>
    <name evidence="1" type="ORF">ABEB36_000623</name>
</gene>
<comment type="caution">
    <text evidence="1">The sequence shown here is derived from an EMBL/GenBank/DDBJ whole genome shotgun (WGS) entry which is preliminary data.</text>
</comment>
<evidence type="ECO:0000313" key="1">
    <source>
        <dbReference type="EMBL" id="KAL1516765.1"/>
    </source>
</evidence>